<keyword evidence="1" id="KW-0175">Coiled coil</keyword>
<protein>
    <submittedName>
        <fullName evidence="2">Uncharacterized protein</fullName>
    </submittedName>
</protein>
<evidence type="ECO:0000256" key="1">
    <source>
        <dbReference type="SAM" id="Coils"/>
    </source>
</evidence>
<proteinExistence type="predicted"/>
<dbReference type="EMBL" id="CAWYQH010000035">
    <property type="protein sequence ID" value="CAK8676609.1"/>
    <property type="molecule type" value="Genomic_DNA"/>
</dbReference>
<evidence type="ECO:0000313" key="2">
    <source>
        <dbReference type="EMBL" id="CAK8676609.1"/>
    </source>
</evidence>
<feature type="coiled-coil region" evidence="1">
    <location>
        <begin position="70"/>
        <end position="217"/>
    </location>
</feature>
<keyword evidence="3" id="KW-1185">Reference proteome</keyword>
<feature type="coiled-coil region" evidence="1">
    <location>
        <begin position="12"/>
        <end position="46"/>
    </location>
</feature>
<dbReference type="Proteomes" id="UP001642483">
    <property type="component" value="Unassembled WGS sequence"/>
</dbReference>
<name>A0ABP0FDQ7_CLALP</name>
<accession>A0ABP0FDQ7</accession>
<comment type="caution">
    <text evidence="2">The sequence shown here is derived from an EMBL/GenBank/DDBJ whole genome shotgun (WGS) entry which is preliminary data.</text>
</comment>
<gene>
    <name evidence="2" type="ORF">CVLEPA_LOCUS6062</name>
</gene>
<organism evidence="2 3">
    <name type="scientific">Clavelina lepadiformis</name>
    <name type="common">Light-bulb sea squirt</name>
    <name type="synonym">Ascidia lepadiformis</name>
    <dbReference type="NCBI Taxonomy" id="159417"/>
    <lineage>
        <taxon>Eukaryota</taxon>
        <taxon>Metazoa</taxon>
        <taxon>Chordata</taxon>
        <taxon>Tunicata</taxon>
        <taxon>Ascidiacea</taxon>
        <taxon>Aplousobranchia</taxon>
        <taxon>Clavelinidae</taxon>
        <taxon>Clavelina</taxon>
    </lineage>
</organism>
<sequence>MNRPRRTTDENSIVLKTKVKDLEDEVTKLKRRLEDLRKAKSNMIVKREREVVQVGQPNLGRPVGVETSKYKELEAKLNESETKKAQAEKEVRDLKDELAQAVKDRDSWNRKHDALKKQLAEIQEQHQKELEKVNTISRENGARADDVSEELRRLRDKLEIKAMQEEHKTKENYDREGYINDLIKENAILKNKVESMLIELNEKEVRWLRARDELKQKIQEKFDEKYAKWMAETDRRMEDLRQQNLLLKSCLSKGLPQDQKSVQSSKSNAPEG</sequence>
<evidence type="ECO:0000313" key="3">
    <source>
        <dbReference type="Proteomes" id="UP001642483"/>
    </source>
</evidence>
<reference evidence="2 3" key="1">
    <citation type="submission" date="2024-02" db="EMBL/GenBank/DDBJ databases">
        <authorList>
            <person name="Daric V."/>
            <person name="Darras S."/>
        </authorList>
    </citation>
    <scope>NUCLEOTIDE SEQUENCE [LARGE SCALE GENOMIC DNA]</scope>
</reference>